<accession>A0A1G2KP67</accession>
<evidence type="ECO:0000313" key="2">
    <source>
        <dbReference type="EMBL" id="OHA00291.1"/>
    </source>
</evidence>
<feature type="coiled-coil region" evidence="1">
    <location>
        <begin position="32"/>
        <end position="59"/>
    </location>
</feature>
<reference evidence="2 3" key="1">
    <citation type="journal article" date="2016" name="Nat. Commun.">
        <title>Thousands of microbial genomes shed light on interconnected biogeochemical processes in an aquifer system.</title>
        <authorList>
            <person name="Anantharaman K."/>
            <person name="Brown C.T."/>
            <person name="Hug L.A."/>
            <person name="Sharon I."/>
            <person name="Castelle C.J."/>
            <person name="Probst A.J."/>
            <person name="Thomas B.C."/>
            <person name="Singh A."/>
            <person name="Wilkins M.J."/>
            <person name="Karaoz U."/>
            <person name="Brodie E.L."/>
            <person name="Williams K.H."/>
            <person name="Hubbard S.S."/>
            <person name="Banfield J.F."/>
        </authorList>
    </citation>
    <scope>NUCLEOTIDE SEQUENCE [LARGE SCALE GENOMIC DNA]</scope>
</reference>
<sequence>MKKFLTSPIIVLLLLVLAGLSLVQLLKAWSVLQEAKRTEALLSLKVQKAKNEDQELENRIRISGTPEAIERDAKDRLNLKNPGEEVVVVIPSVAASSSVEEPKPTFWVRFTAWLSSIF</sequence>
<gene>
    <name evidence="2" type="ORF">A3C11_00775</name>
</gene>
<dbReference type="Pfam" id="PF04977">
    <property type="entry name" value="DivIC"/>
    <property type="match status" value="1"/>
</dbReference>
<dbReference type="AlphaFoldDB" id="A0A1G2KP67"/>
<dbReference type="EMBL" id="MHQJ01000052">
    <property type="protein sequence ID" value="OHA00291.1"/>
    <property type="molecule type" value="Genomic_DNA"/>
</dbReference>
<keyword evidence="1" id="KW-0175">Coiled coil</keyword>
<proteinExistence type="predicted"/>
<comment type="caution">
    <text evidence="2">The sequence shown here is derived from an EMBL/GenBank/DDBJ whole genome shotgun (WGS) entry which is preliminary data.</text>
</comment>
<dbReference type="InterPro" id="IPR007060">
    <property type="entry name" value="FtsL/DivIC"/>
</dbReference>
<name>A0A1G2KP67_9BACT</name>
<evidence type="ECO:0000256" key="1">
    <source>
        <dbReference type="SAM" id="Coils"/>
    </source>
</evidence>
<dbReference type="Proteomes" id="UP000177362">
    <property type="component" value="Unassembled WGS sequence"/>
</dbReference>
<evidence type="ECO:0000313" key="3">
    <source>
        <dbReference type="Proteomes" id="UP000177362"/>
    </source>
</evidence>
<evidence type="ECO:0008006" key="4">
    <source>
        <dbReference type="Google" id="ProtNLM"/>
    </source>
</evidence>
<protein>
    <recommendedName>
        <fullName evidence="4">Septum formation initiator</fullName>
    </recommendedName>
</protein>
<organism evidence="2 3">
    <name type="scientific">Candidatus Sungbacteria bacterium RIFCSPHIGHO2_02_FULL_49_12</name>
    <dbReference type="NCBI Taxonomy" id="1802271"/>
    <lineage>
        <taxon>Bacteria</taxon>
        <taxon>Candidatus Sungiibacteriota</taxon>
    </lineage>
</organism>